<dbReference type="AlphaFoldDB" id="A0A150S7T7"/>
<comment type="caution">
    <text evidence="1">The sequence shown here is derived from an EMBL/GenBank/DDBJ whole genome shotgun (WGS) entry which is preliminary data.</text>
</comment>
<proteinExistence type="predicted"/>
<organism evidence="1 2">
    <name type="scientific">Sorangium cellulosum</name>
    <name type="common">Polyangium cellulosum</name>
    <dbReference type="NCBI Taxonomy" id="56"/>
    <lineage>
        <taxon>Bacteria</taxon>
        <taxon>Pseudomonadati</taxon>
        <taxon>Myxococcota</taxon>
        <taxon>Polyangia</taxon>
        <taxon>Polyangiales</taxon>
        <taxon>Polyangiaceae</taxon>
        <taxon>Sorangium</taxon>
    </lineage>
</organism>
<name>A0A150S7T7_SORCE</name>
<dbReference type="Proteomes" id="UP000075635">
    <property type="component" value="Unassembled WGS sequence"/>
</dbReference>
<accession>A0A150S7T7</accession>
<evidence type="ECO:0000313" key="2">
    <source>
        <dbReference type="Proteomes" id="UP000075635"/>
    </source>
</evidence>
<protein>
    <submittedName>
        <fullName evidence="1">Uncharacterized protein</fullName>
    </submittedName>
</protein>
<evidence type="ECO:0000313" key="1">
    <source>
        <dbReference type="EMBL" id="KYF88436.1"/>
    </source>
</evidence>
<dbReference type="EMBL" id="JEMB01001343">
    <property type="protein sequence ID" value="KYF88436.1"/>
    <property type="molecule type" value="Genomic_DNA"/>
</dbReference>
<sequence>MRLAFEGHPLPWLLQGEQWHRKRRYGTFVWFMWFVDPDERARSAGLTRFASQRTGYERQMVEVDGATSDRDIVRWHSIAGPLEGGRELLGDEIEI</sequence>
<reference evidence="1 2" key="1">
    <citation type="submission" date="2014-02" db="EMBL/GenBank/DDBJ databases">
        <title>The small core and large imbalanced accessory genome model reveals a collaborative survival strategy of Sorangium cellulosum strains in nature.</title>
        <authorList>
            <person name="Han K."/>
            <person name="Peng R."/>
            <person name="Blom J."/>
            <person name="Li Y.-Z."/>
        </authorList>
    </citation>
    <scope>NUCLEOTIDE SEQUENCE [LARGE SCALE GENOMIC DNA]</scope>
    <source>
        <strain evidence="1 2">So0011-07</strain>
    </source>
</reference>
<gene>
    <name evidence="1" type="ORF">BE17_35630</name>
</gene>